<evidence type="ECO:0000313" key="2">
    <source>
        <dbReference type="Proteomes" id="UP000784294"/>
    </source>
</evidence>
<reference evidence="1" key="1">
    <citation type="submission" date="2018-11" db="EMBL/GenBank/DDBJ databases">
        <authorList>
            <consortium name="Pathogen Informatics"/>
        </authorList>
    </citation>
    <scope>NUCLEOTIDE SEQUENCE</scope>
</reference>
<name>A0A448WHU1_9PLAT</name>
<protein>
    <submittedName>
        <fullName evidence="1">Uncharacterized protein</fullName>
    </submittedName>
</protein>
<evidence type="ECO:0000313" key="1">
    <source>
        <dbReference type="EMBL" id="VEL12142.1"/>
    </source>
</evidence>
<sequence>MARLTDDAGETSWNVPRPRECRILAYDFRLKLGICLVLVYAWAPDSRSTIDMIKNTIITTVIISKAIRHLTCNIKS</sequence>
<proteinExistence type="predicted"/>
<comment type="caution">
    <text evidence="1">The sequence shown here is derived from an EMBL/GenBank/DDBJ whole genome shotgun (WGS) entry which is preliminary data.</text>
</comment>
<feature type="non-terminal residue" evidence="1">
    <location>
        <position position="1"/>
    </location>
</feature>
<gene>
    <name evidence="1" type="ORF">PXEA_LOCUS5582</name>
</gene>
<keyword evidence="2" id="KW-1185">Reference proteome</keyword>
<organism evidence="1 2">
    <name type="scientific">Protopolystoma xenopodis</name>
    <dbReference type="NCBI Taxonomy" id="117903"/>
    <lineage>
        <taxon>Eukaryota</taxon>
        <taxon>Metazoa</taxon>
        <taxon>Spiralia</taxon>
        <taxon>Lophotrochozoa</taxon>
        <taxon>Platyhelminthes</taxon>
        <taxon>Monogenea</taxon>
        <taxon>Polyopisthocotylea</taxon>
        <taxon>Polystomatidea</taxon>
        <taxon>Polystomatidae</taxon>
        <taxon>Protopolystoma</taxon>
    </lineage>
</organism>
<dbReference type="EMBL" id="CAAALY010013912">
    <property type="protein sequence ID" value="VEL12142.1"/>
    <property type="molecule type" value="Genomic_DNA"/>
</dbReference>
<dbReference type="AlphaFoldDB" id="A0A448WHU1"/>
<dbReference type="Proteomes" id="UP000784294">
    <property type="component" value="Unassembled WGS sequence"/>
</dbReference>
<accession>A0A448WHU1</accession>